<keyword evidence="2" id="KW-1185">Reference proteome</keyword>
<name>A0A2G8SCE0_9APHY</name>
<dbReference type="OrthoDB" id="2717443at2759"/>
<accession>A0A2G8SCE0</accession>
<dbReference type="Proteomes" id="UP000230002">
    <property type="component" value="Unassembled WGS sequence"/>
</dbReference>
<sequence length="76" mass="8562">MALPPFIVARAPSLILFTTIETGLALFVYSQWQKPSLITGPLPKAIPKGYIGHARYEKHDYHPVHVAETLNLRQTH</sequence>
<gene>
    <name evidence="1" type="ORF">GSI_06128</name>
</gene>
<reference evidence="1 2" key="1">
    <citation type="journal article" date="2015" name="Sci. Rep.">
        <title>Chromosome-level genome map provides insights into diverse defense mechanisms in the medicinal fungus Ganoderma sinense.</title>
        <authorList>
            <person name="Zhu Y."/>
            <person name="Xu J."/>
            <person name="Sun C."/>
            <person name="Zhou S."/>
            <person name="Xu H."/>
            <person name="Nelson D.R."/>
            <person name="Qian J."/>
            <person name="Song J."/>
            <person name="Luo H."/>
            <person name="Xiang L."/>
            <person name="Li Y."/>
            <person name="Xu Z."/>
            <person name="Ji A."/>
            <person name="Wang L."/>
            <person name="Lu S."/>
            <person name="Hayward A."/>
            <person name="Sun W."/>
            <person name="Li X."/>
            <person name="Schwartz D.C."/>
            <person name="Wang Y."/>
            <person name="Chen S."/>
        </authorList>
    </citation>
    <scope>NUCLEOTIDE SEQUENCE [LARGE SCALE GENOMIC DNA]</scope>
    <source>
        <strain evidence="1 2">ZZ0214-1</strain>
    </source>
</reference>
<dbReference type="EMBL" id="AYKW01000012">
    <property type="protein sequence ID" value="PIL31427.1"/>
    <property type="molecule type" value="Genomic_DNA"/>
</dbReference>
<protein>
    <submittedName>
        <fullName evidence="1">Uncharacterized protein</fullName>
    </submittedName>
</protein>
<dbReference type="AlphaFoldDB" id="A0A2G8SCE0"/>
<organism evidence="1 2">
    <name type="scientific">Ganoderma sinense ZZ0214-1</name>
    <dbReference type="NCBI Taxonomy" id="1077348"/>
    <lineage>
        <taxon>Eukaryota</taxon>
        <taxon>Fungi</taxon>
        <taxon>Dikarya</taxon>
        <taxon>Basidiomycota</taxon>
        <taxon>Agaricomycotina</taxon>
        <taxon>Agaricomycetes</taxon>
        <taxon>Polyporales</taxon>
        <taxon>Polyporaceae</taxon>
        <taxon>Ganoderma</taxon>
    </lineage>
</organism>
<evidence type="ECO:0000313" key="1">
    <source>
        <dbReference type="EMBL" id="PIL31427.1"/>
    </source>
</evidence>
<evidence type="ECO:0000313" key="2">
    <source>
        <dbReference type="Proteomes" id="UP000230002"/>
    </source>
</evidence>
<proteinExistence type="predicted"/>
<comment type="caution">
    <text evidence="1">The sequence shown here is derived from an EMBL/GenBank/DDBJ whole genome shotgun (WGS) entry which is preliminary data.</text>
</comment>